<proteinExistence type="predicted"/>
<evidence type="ECO:0000313" key="1">
    <source>
        <dbReference type="EMBL" id="GAH34674.1"/>
    </source>
</evidence>
<dbReference type="EMBL" id="BARU01010584">
    <property type="protein sequence ID" value="GAH34674.1"/>
    <property type="molecule type" value="Genomic_DNA"/>
</dbReference>
<organism evidence="1">
    <name type="scientific">marine sediment metagenome</name>
    <dbReference type="NCBI Taxonomy" id="412755"/>
    <lineage>
        <taxon>unclassified sequences</taxon>
        <taxon>metagenomes</taxon>
        <taxon>ecological metagenomes</taxon>
    </lineage>
</organism>
<gene>
    <name evidence="1" type="ORF">S03H2_20139</name>
</gene>
<reference evidence="1" key="1">
    <citation type="journal article" date="2014" name="Front. Microbiol.">
        <title>High frequency of phylogenetically diverse reductive dehalogenase-homologous genes in deep subseafloor sedimentary metagenomes.</title>
        <authorList>
            <person name="Kawai M."/>
            <person name="Futagami T."/>
            <person name="Toyoda A."/>
            <person name="Takaki Y."/>
            <person name="Nishi S."/>
            <person name="Hori S."/>
            <person name="Arai W."/>
            <person name="Tsubouchi T."/>
            <person name="Morono Y."/>
            <person name="Uchiyama I."/>
            <person name="Ito T."/>
            <person name="Fujiyama A."/>
            <person name="Inagaki F."/>
            <person name="Takami H."/>
        </authorList>
    </citation>
    <scope>NUCLEOTIDE SEQUENCE</scope>
    <source>
        <strain evidence="1">Expedition CK06-06</strain>
    </source>
</reference>
<dbReference type="AlphaFoldDB" id="X1FZA6"/>
<accession>X1FZA6</accession>
<name>X1FZA6_9ZZZZ</name>
<protein>
    <submittedName>
        <fullName evidence="1">Uncharacterized protein</fullName>
    </submittedName>
</protein>
<feature type="non-terminal residue" evidence="1">
    <location>
        <position position="33"/>
    </location>
</feature>
<sequence length="33" mass="4019">MEDLYSYFLKLTLYHKLNTSKILIPFINIEEEV</sequence>
<comment type="caution">
    <text evidence="1">The sequence shown here is derived from an EMBL/GenBank/DDBJ whole genome shotgun (WGS) entry which is preliminary data.</text>
</comment>